<comment type="subcellular location">
    <subcellularLocation>
        <location evidence="1">Secreted</location>
    </subcellularLocation>
</comment>
<feature type="region of interest" description="Disordered" evidence="4">
    <location>
        <begin position="167"/>
        <end position="210"/>
    </location>
</feature>
<dbReference type="AlphaFoldDB" id="A0A9P0HKX9"/>
<evidence type="ECO:0000313" key="8">
    <source>
        <dbReference type="Proteomes" id="UP001152798"/>
    </source>
</evidence>
<proteinExistence type="predicted"/>
<dbReference type="SMART" id="SM00214">
    <property type="entry name" value="VWC"/>
    <property type="match status" value="2"/>
</dbReference>
<evidence type="ECO:0000256" key="3">
    <source>
        <dbReference type="ARBA" id="ARBA00022729"/>
    </source>
</evidence>
<feature type="compositionally biased region" description="Acidic residues" evidence="4">
    <location>
        <begin position="467"/>
        <end position="480"/>
    </location>
</feature>
<dbReference type="GO" id="GO:0036122">
    <property type="term" value="F:BMP binding"/>
    <property type="evidence" value="ECO:0007669"/>
    <property type="project" value="TreeGrafter"/>
</dbReference>
<protein>
    <recommendedName>
        <fullName evidence="6">VWFC domain-containing protein</fullName>
    </recommendedName>
</protein>
<keyword evidence="8" id="KW-1185">Reference proteome</keyword>
<feature type="domain" description="VWFC" evidence="6">
    <location>
        <begin position="103"/>
        <end position="163"/>
    </location>
</feature>
<feature type="compositionally biased region" description="Polar residues" evidence="4">
    <location>
        <begin position="167"/>
        <end position="182"/>
    </location>
</feature>
<dbReference type="EMBL" id="OV725081">
    <property type="protein sequence ID" value="CAH1403371.1"/>
    <property type="molecule type" value="Genomic_DNA"/>
</dbReference>
<dbReference type="PROSITE" id="PS50184">
    <property type="entry name" value="VWFC_2"/>
    <property type="match status" value="2"/>
</dbReference>
<dbReference type="GO" id="GO:0030513">
    <property type="term" value="P:positive regulation of BMP signaling pathway"/>
    <property type="evidence" value="ECO:0007669"/>
    <property type="project" value="TreeGrafter"/>
</dbReference>
<evidence type="ECO:0000256" key="1">
    <source>
        <dbReference type="ARBA" id="ARBA00004613"/>
    </source>
</evidence>
<keyword evidence="3 5" id="KW-0732">Signal</keyword>
<evidence type="ECO:0000256" key="5">
    <source>
        <dbReference type="SAM" id="SignalP"/>
    </source>
</evidence>
<dbReference type="Pfam" id="PF23334">
    <property type="entry name" value="VWC2L_2nd"/>
    <property type="match status" value="1"/>
</dbReference>
<evidence type="ECO:0000256" key="2">
    <source>
        <dbReference type="ARBA" id="ARBA00022525"/>
    </source>
</evidence>
<dbReference type="PANTHER" id="PTHR46698:SF4">
    <property type="entry name" value="CROSSVEINLESS 2"/>
    <property type="match status" value="1"/>
</dbReference>
<organism evidence="7 8">
    <name type="scientific">Nezara viridula</name>
    <name type="common">Southern green stink bug</name>
    <name type="synonym">Cimex viridulus</name>
    <dbReference type="NCBI Taxonomy" id="85310"/>
    <lineage>
        <taxon>Eukaryota</taxon>
        <taxon>Metazoa</taxon>
        <taxon>Ecdysozoa</taxon>
        <taxon>Arthropoda</taxon>
        <taxon>Hexapoda</taxon>
        <taxon>Insecta</taxon>
        <taxon>Pterygota</taxon>
        <taxon>Neoptera</taxon>
        <taxon>Paraneoptera</taxon>
        <taxon>Hemiptera</taxon>
        <taxon>Heteroptera</taxon>
        <taxon>Panheteroptera</taxon>
        <taxon>Pentatomomorpha</taxon>
        <taxon>Pentatomoidea</taxon>
        <taxon>Pentatomidae</taxon>
        <taxon>Pentatominae</taxon>
        <taxon>Nezara</taxon>
    </lineage>
</organism>
<feature type="compositionally biased region" description="Polar residues" evidence="4">
    <location>
        <begin position="195"/>
        <end position="210"/>
    </location>
</feature>
<evidence type="ECO:0000259" key="6">
    <source>
        <dbReference type="PROSITE" id="PS50184"/>
    </source>
</evidence>
<feature type="compositionally biased region" description="Basic and acidic residues" evidence="4">
    <location>
        <begin position="244"/>
        <end position="259"/>
    </location>
</feature>
<dbReference type="OrthoDB" id="6132182at2759"/>
<dbReference type="InterPro" id="IPR001007">
    <property type="entry name" value="VWF_dom"/>
</dbReference>
<dbReference type="GO" id="GO:0005576">
    <property type="term" value="C:extracellular region"/>
    <property type="evidence" value="ECO:0007669"/>
    <property type="project" value="UniProtKB-SubCell"/>
</dbReference>
<reference evidence="7" key="1">
    <citation type="submission" date="2022-01" db="EMBL/GenBank/DDBJ databases">
        <authorList>
            <person name="King R."/>
        </authorList>
    </citation>
    <scope>NUCLEOTIDE SEQUENCE</scope>
</reference>
<evidence type="ECO:0000256" key="4">
    <source>
        <dbReference type="SAM" id="MobiDB-lite"/>
    </source>
</evidence>
<feature type="compositionally biased region" description="Polar residues" evidence="4">
    <location>
        <begin position="293"/>
        <end position="310"/>
    </location>
</feature>
<name>A0A9P0HKX9_NEZVI</name>
<feature type="compositionally biased region" description="Low complexity" evidence="4">
    <location>
        <begin position="518"/>
        <end position="544"/>
    </location>
</feature>
<gene>
    <name evidence="7" type="ORF">NEZAVI_LOCUS11985</name>
</gene>
<feature type="region of interest" description="Disordered" evidence="4">
    <location>
        <begin position="427"/>
        <end position="487"/>
    </location>
</feature>
<keyword evidence="2" id="KW-0964">Secreted</keyword>
<dbReference type="PANTHER" id="PTHR46698">
    <property type="entry name" value="CROSSVEINLESS 2"/>
    <property type="match status" value="1"/>
</dbReference>
<feature type="compositionally biased region" description="Low complexity" evidence="4">
    <location>
        <begin position="442"/>
        <end position="459"/>
    </location>
</feature>
<evidence type="ECO:0000313" key="7">
    <source>
        <dbReference type="EMBL" id="CAH1403371.1"/>
    </source>
</evidence>
<feature type="domain" description="VWFC" evidence="6">
    <location>
        <begin position="42"/>
        <end position="102"/>
    </location>
</feature>
<feature type="region of interest" description="Disordered" evidence="4">
    <location>
        <begin position="226"/>
        <end position="310"/>
    </location>
</feature>
<feature type="compositionally biased region" description="Basic and acidic residues" evidence="4">
    <location>
        <begin position="276"/>
        <end position="292"/>
    </location>
</feature>
<dbReference type="SUPFAM" id="SSF57603">
    <property type="entry name" value="FnI-like domain"/>
    <property type="match status" value="2"/>
</dbReference>
<feature type="compositionally biased region" description="Polar residues" evidence="4">
    <location>
        <begin position="763"/>
        <end position="779"/>
    </location>
</feature>
<feature type="region of interest" description="Disordered" evidence="4">
    <location>
        <begin position="763"/>
        <end position="785"/>
    </location>
</feature>
<feature type="region of interest" description="Disordered" evidence="4">
    <location>
        <begin position="518"/>
        <end position="553"/>
    </location>
</feature>
<dbReference type="Gene3D" id="2.10.70.10">
    <property type="entry name" value="Complement Module, domain 1"/>
    <property type="match status" value="1"/>
</dbReference>
<feature type="chain" id="PRO_5040187244" description="VWFC domain-containing protein" evidence="5">
    <location>
        <begin position="19"/>
        <end position="903"/>
    </location>
</feature>
<feature type="signal peptide" evidence="5">
    <location>
        <begin position="1"/>
        <end position="18"/>
    </location>
</feature>
<sequence>MGQGRFFFLLLLVVASTAVPISEQRRIKRDQSSSTNGTISKNVCILDDHTYENGQEVPSLGPCEKCVCEVPDVICSMIKCQPNSGCRILQQSGQCCPEYKCDCEYNGIVYNNGERLDKPEDPCQVCYCKGGEIMCTSITCYERDDCQPHYTAGQCCPRYDHCPVESSRASGNSVRSVNTSLYSPKREMQPWPLTKPNSLTSVSNEESSASPNIYPQTIRIVEILPTTPGSESKPSEVSVIPRIKTNDHSGSKESEEIVKEVSSTVSSPEHSLSTSEVEHLLETTPETREVKSEPTTAGTSSTLNPLSESVDLNSLPDSYKMSTVYPDYYHTEGNINSVEDETTNTWNETEGSGYELLKGGIYEESSTLAPLLNNNQEIVTENIYTTTNLPIELVNTHDNKNEELQGKISDMPTFEAYTATEASIVSEEYESNSTENDDYKSSSECNSTSVESTSSTIASRSKHDSLESDESDSESNEDSNENFNTTGSFEILNNQTSTSEDPTNHSSQLILNNNSSSENLLITSSPSEEVSTTVEPPTSTVTTTGSDEYDGTSTIESKSEIVTTDGNEIYTTAGYSESSTEPSEIYLISQTPDENKAETKRAVIGYRNLDTDVPEIDEYHYPSRDETSDNYSSSKADNTFTTPSLISIPPVLNVNSLSYGEQGHQLENSTNLNASSMAKVGIYHPTKPEFASFVTVVDDKIDVSTFKNGSASSHMLLTPEDLKKLAEILIHQKIKPVYLGMTTETSEQDSSQDPSNHKINKTIASQNNVDGEDTSSSPNPEEETVAKSEVLLENAGQNVSGNHDTFNRALANQESSTARISVEGVELNDGTVTESSNAATTLQDIIRNIVSTVSNDPKLSESDDPNMSRQIRIPENPNQYSALLDDRDLVILENFFKKNIGLP</sequence>
<accession>A0A9P0HKX9</accession>
<dbReference type="Proteomes" id="UP001152798">
    <property type="component" value="Chromosome 5"/>
</dbReference>
<dbReference type="InterPro" id="IPR052424">
    <property type="entry name" value="Kielin_Chordin-BMP_Reg"/>
</dbReference>